<evidence type="ECO:0000256" key="1">
    <source>
        <dbReference type="SAM" id="MobiDB-lite"/>
    </source>
</evidence>
<dbReference type="AlphaFoldDB" id="A0A1E1KSH2"/>
<dbReference type="Proteomes" id="UP000178912">
    <property type="component" value="Unassembled WGS sequence"/>
</dbReference>
<reference evidence="3" key="1">
    <citation type="submission" date="2016-03" db="EMBL/GenBank/DDBJ databases">
        <authorList>
            <person name="Guldener U."/>
        </authorList>
    </citation>
    <scope>NUCLEOTIDE SEQUENCE [LARGE SCALE GENOMIC DNA]</scope>
    <source>
        <strain evidence="3">04CH-RAC-A.6.1</strain>
    </source>
</reference>
<feature type="compositionally biased region" description="Polar residues" evidence="1">
    <location>
        <begin position="671"/>
        <end position="681"/>
    </location>
</feature>
<keyword evidence="3" id="KW-1185">Reference proteome</keyword>
<name>A0A1E1KSH2_9HELO</name>
<feature type="region of interest" description="Disordered" evidence="1">
    <location>
        <begin position="610"/>
        <end position="663"/>
    </location>
</feature>
<organism evidence="2 3">
    <name type="scientific">Rhynchosporium agropyri</name>
    <dbReference type="NCBI Taxonomy" id="914238"/>
    <lineage>
        <taxon>Eukaryota</taxon>
        <taxon>Fungi</taxon>
        <taxon>Dikarya</taxon>
        <taxon>Ascomycota</taxon>
        <taxon>Pezizomycotina</taxon>
        <taxon>Leotiomycetes</taxon>
        <taxon>Helotiales</taxon>
        <taxon>Ploettnerulaceae</taxon>
        <taxon>Rhynchosporium</taxon>
    </lineage>
</organism>
<evidence type="ECO:0000313" key="2">
    <source>
        <dbReference type="EMBL" id="CZT00972.1"/>
    </source>
</evidence>
<feature type="region of interest" description="Disordered" evidence="1">
    <location>
        <begin position="671"/>
        <end position="690"/>
    </location>
</feature>
<evidence type="ECO:0008006" key="4">
    <source>
        <dbReference type="Google" id="ProtNLM"/>
    </source>
</evidence>
<feature type="region of interest" description="Disordered" evidence="1">
    <location>
        <begin position="709"/>
        <end position="728"/>
    </location>
</feature>
<dbReference type="OrthoDB" id="5344057at2759"/>
<feature type="compositionally biased region" description="Polar residues" evidence="1">
    <location>
        <begin position="648"/>
        <end position="658"/>
    </location>
</feature>
<proteinExistence type="predicted"/>
<gene>
    <name evidence="2" type="ORF">RAG0_08823</name>
</gene>
<accession>A0A1E1KSH2</accession>
<protein>
    <recommendedName>
        <fullName evidence="4">Fungal N-terminal domain-containing protein</fullName>
    </recommendedName>
</protein>
<evidence type="ECO:0000313" key="3">
    <source>
        <dbReference type="Proteomes" id="UP000178912"/>
    </source>
</evidence>
<dbReference type="EMBL" id="FJUX01000049">
    <property type="protein sequence ID" value="CZT00972.1"/>
    <property type="molecule type" value="Genomic_DNA"/>
</dbReference>
<sequence length="728" mass="80520">MTVGYDIICDFITATSNSWGSSVFCWNPRLTGQAVSGLLKPKALLSDAAAAKETINHVIETIDLLNSTLKEVERVVRIIETLPQHQIDSQAILQTDALKYQTKACARDVVEWISAAKKLDPRSRKGIKAFLRKIKVAAGKESLQALGEGISSHQQRIGIGPSLLGSSLDILGIHHLDNIDKGLSGLTEAHLKLNDLIDVNHQKNNTANLNEESIVALLISQLDQIGSGSASESSLQSIHESISSLASSFSQLVAKLPTGQQNNNLLKCEASPIPQTFDTPQWGCDAVSGIEEAFEEDMCIYCCKRFPEQGLDADWKARGQHIAREHYFGACNLGMTFSSWMSMKQHLSEFHDLSAEAGERDTECLFSCPSRSLPIFQRNLEDKIQVMKLFDEKTASSNILSVAFASAMNKFDIKSELQLLKTCFRGSILKNNGGVREKISSLVNSGWIDSMVINLWQIRQYLAYLIEELVVEERDEMPGKIPDLPSDSAVFNCTSVLGSMLLILTEEIEAKRWKDKIEPLFASSTASYVAESLARNDRINPWLFNVLRHSNNTRIIVSEQIGPDIKVCSDMYPWIFSAIQFWFTDGTAITAGEGHLVSDGAVDSRDNLVESPVSSQNVLEEQIEERSPRLGGSRRRQSTSFMRGGSSNGSAASLTSELASKRSPWKKQQILSFGGSSNGSIPSLPEQSKMVRSKEVEKVLDDEVFQTDDEYIGESVFDDDEDSSEWDD</sequence>